<evidence type="ECO:0000313" key="2">
    <source>
        <dbReference type="Proteomes" id="UP001165960"/>
    </source>
</evidence>
<evidence type="ECO:0000313" key="1">
    <source>
        <dbReference type="EMBL" id="KAJ9088470.1"/>
    </source>
</evidence>
<reference evidence="1" key="1">
    <citation type="submission" date="2022-04" db="EMBL/GenBank/DDBJ databases">
        <title>Genome of the entomopathogenic fungus Entomophthora muscae.</title>
        <authorList>
            <person name="Elya C."/>
            <person name="Lovett B.R."/>
            <person name="Lee E."/>
            <person name="Macias A.M."/>
            <person name="Hajek A.E."/>
            <person name="De Bivort B.L."/>
            <person name="Kasson M.T."/>
            <person name="De Fine Licht H.H."/>
            <person name="Stajich J.E."/>
        </authorList>
    </citation>
    <scope>NUCLEOTIDE SEQUENCE</scope>
    <source>
        <strain evidence="1">Berkeley</strain>
    </source>
</reference>
<comment type="caution">
    <text evidence="1">The sequence shown here is derived from an EMBL/GenBank/DDBJ whole genome shotgun (WGS) entry which is preliminary data.</text>
</comment>
<sequence length="271" mass="31186">MSAGEPIIFPYALLNQKRRRENDFDMTIGIQPQDILTMPVDYGSHKSNSIYDVIEVIVHELLHGMGIISYVNSFTEEGSYRGPGYNIESKNGIYSIYFAKGIFDKYLYSGGNYMHDIVQSMSRNLPYIKAKAYIENIPRLPQLKQIGDFITGESYVYFITASNKAVYIKENETVTSLGHLSSMAYPISLDHIMTPSSIPYAYVILNNPLVRDWVTAPLGNNTIDILETLGYQKNRFPRRERSQLALYEEMRKYNYKPGDIEYKYAPIFKKQ</sequence>
<keyword evidence="2" id="KW-1185">Reference proteome</keyword>
<dbReference type="Proteomes" id="UP001165960">
    <property type="component" value="Unassembled WGS sequence"/>
</dbReference>
<protein>
    <submittedName>
        <fullName evidence="1">Uncharacterized protein</fullName>
    </submittedName>
</protein>
<dbReference type="EMBL" id="QTSX02000116">
    <property type="protein sequence ID" value="KAJ9088470.1"/>
    <property type="molecule type" value="Genomic_DNA"/>
</dbReference>
<gene>
    <name evidence="1" type="ORF">DSO57_1022822</name>
</gene>
<name>A0ACC2UP82_9FUNG</name>
<organism evidence="1 2">
    <name type="scientific">Entomophthora muscae</name>
    <dbReference type="NCBI Taxonomy" id="34485"/>
    <lineage>
        <taxon>Eukaryota</taxon>
        <taxon>Fungi</taxon>
        <taxon>Fungi incertae sedis</taxon>
        <taxon>Zoopagomycota</taxon>
        <taxon>Entomophthoromycotina</taxon>
        <taxon>Entomophthoromycetes</taxon>
        <taxon>Entomophthorales</taxon>
        <taxon>Entomophthoraceae</taxon>
        <taxon>Entomophthora</taxon>
    </lineage>
</organism>
<proteinExistence type="predicted"/>
<accession>A0ACC2UP82</accession>